<gene>
    <name evidence="2" type="ORF">JCGZ_03892</name>
</gene>
<proteinExistence type="predicted"/>
<name>A0A067LR49_JATCU</name>
<sequence length="99" mass="11153">MGSRRRSKACTLQHLQRWEEGESILLTVSGRTRLHRPEIDEIDRKWAREGGPPIASSPQSDCFSSQSREWSSEMESAMDGSSKHLSSPIRPVRGFETGP</sequence>
<reference evidence="2 3" key="1">
    <citation type="journal article" date="2014" name="PLoS ONE">
        <title>Global Analysis of Gene Expression Profiles in Physic Nut (Jatropha curcas L.) Seedlings Exposed to Salt Stress.</title>
        <authorList>
            <person name="Zhang L."/>
            <person name="Zhang C."/>
            <person name="Wu P."/>
            <person name="Chen Y."/>
            <person name="Li M."/>
            <person name="Jiang H."/>
            <person name="Wu G."/>
        </authorList>
    </citation>
    <scope>NUCLEOTIDE SEQUENCE [LARGE SCALE GENOMIC DNA]</scope>
    <source>
        <strain evidence="3">cv. GZQX0401</strain>
        <tissue evidence="2">Young leaves</tissue>
    </source>
</reference>
<dbReference type="EMBL" id="KK914197">
    <property type="protein sequence ID" value="KDP47084.1"/>
    <property type="molecule type" value="Genomic_DNA"/>
</dbReference>
<feature type="region of interest" description="Disordered" evidence="1">
    <location>
        <begin position="37"/>
        <end position="99"/>
    </location>
</feature>
<dbReference type="Proteomes" id="UP000027138">
    <property type="component" value="Unassembled WGS sequence"/>
</dbReference>
<feature type="compositionally biased region" description="Basic and acidic residues" evidence="1">
    <location>
        <begin position="37"/>
        <end position="48"/>
    </location>
</feature>
<protein>
    <submittedName>
        <fullName evidence="2">Uncharacterized protein</fullName>
    </submittedName>
</protein>
<dbReference type="AlphaFoldDB" id="A0A067LR49"/>
<keyword evidence="3" id="KW-1185">Reference proteome</keyword>
<accession>A0A067LR49</accession>
<evidence type="ECO:0000313" key="2">
    <source>
        <dbReference type="EMBL" id="KDP47084.1"/>
    </source>
</evidence>
<evidence type="ECO:0000256" key="1">
    <source>
        <dbReference type="SAM" id="MobiDB-lite"/>
    </source>
</evidence>
<feature type="compositionally biased region" description="Low complexity" evidence="1">
    <location>
        <begin position="56"/>
        <end position="67"/>
    </location>
</feature>
<evidence type="ECO:0000313" key="3">
    <source>
        <dbReference type="Proteomes" id="UP000027138"/>
    </source>
</evidence>
<organism evidence="2 3">
    <name type="scientific">Jatropha curcas</name>
    <name type="common">Barbados nut</name>
    <dbReference type="NCBI Taxonomy" id="180498"/>
    <lineage>
        <taxon>Eukaryota</taxon>
        <taxon>Viridiplantae</taxon>
        <taxon>Streptophyta</taxon>
        <taxon>Embryophyta</taxon>
        <taxon>Tracheophyta</taxon>
        <taxon>Spermatophyta</taxon>
        <taxon>Magnoliopsida</taxon>
        <taxon>eudicotyledons</taxon>
        <taxon>Gunneridae</taxon>
        <taxon>Pentapetalae</taxon>
        <taxon>rosids</taxon>
        <taxon>fabids</taxon>
        <taxon>Malpighiales</taxon>
        <taxon>Euphorbiaceae</taxon>
        <taxon>Crotonoideae</taxon>
        <taxon>Jatropheae</taxon>
        <taxon>Jatropha</taxon>
    </lineage>
</organism>